<protein>
    <submittedName>
        <fullName evidence="1">Uncharacterized protein</fullName>
    </submittedName>
</protein>
<organism evidence="1 2">
    <name type="scientific">Tetrapisispora phaffii (strain ATCC 24235 / CBS 4417 / NBRC 1672 / NRRL Y-8282 / UCD 70-5)</name>
    <name type="common">Yeast</name>
    <name type="synonym">Fabospora phaffii</name>
    <dbReference type="NCBI Taxonomy" id="1071381"/>
    <lineage>
        <taxon>Eukaryota</taxon>
        <taxon>Fungi</taxon>
        <taxon>Dikarya</taxon>
        <taxon>Ascomycota</taxon>
        <taxon>Saccharomycotina</taxon>
        <taxon>Saccharomycetes</taxon>
        <taxon>Saccharomycetales</taxon>
        <taxon>Saccharomycetaceae</taxon>
        <taxon>Tetrapisispora</taxon>
    </lineage>
</organism>
<dbReference type="OMA" id="MAIMECL"/>
<keyword evidence="2" id="KW-1185">Reference proteome</keyword>
<dbReference type="AlphaFoldDB" id="G8C291"/>
<evidence type="ECO:0000313" key="1">
    <source>
        <dbReference type="EMBL" id="CCE66269.1"/>
    </source>
</evidence>
<gene>
    <name evidence="1" type="primary">TPHA0P01110</name>
    <name evidence="1" type="ordered locus">TPHA_0P01110</name>
</gene>
<dbReference type="Proteomes" id="UP000005666">
    <property type="component" value="Chromosome 16"/>
</dbReference>
<dbReference type="RefSeq" id="XP_003688703.1">
    <property type="nucleotide sequence ID" value="XM_003688655.1"/>
</dbReference>
<evidence type="ECO:0000313" key="2">
    <source>
        <dbReference type="Proteomes" id="UP000005666"/>
    </source>
</evidence>
<dbReference type="OrthoDB" id="4038005at2759"/>
<dbReference type="eggNOG" id="ENOG502S4WZ">
    <property type="taxonomic scope" value="Eukaryota"/>
</dbReference>
<dbReference type="EMBL" id="HE612871">
    <property type="protein sequence ID" value="CCE66269.1"/>
    <property type="molecule type" value="Genomic_DNA"/>
</dbReference>
<dbReference type="HOGENOM" id="CLU_861098_0_0_1"/>
<sequence>MDISNEVTAIEDELNEKEHDLGFGGKNKSFRYPDFVCSHNSQRLYIDGSSKFGFVHYFMNNVKIVVKDEISECPDLKSFQIFKDCFFVNQNSNLEKYFDIEVLNKENHKIDDNEGTSMLSDITMTQFNFPDLTNEKPTHVQLFPKVINIRYSSGKKNILRLLINHLNCLKSLFEKKNKQIVANLFLDVKRILQSYVEIVIKDVVIKWMQWLIIIQNKDLTKRSSYRILCKRINSLFWRRYFCMRSSSTDSITSFSNRLHRNFREQNVKERSIIFAVWWDEVNDILLFNNGISMQTSDKSKEENIVVASLGLILEDTDKNQEPENKLLLFVNMAIMECLKQELNRY</sequence>
<accession>G8C291</accession>
<name>G8C291_TETPH</name>
<dbReference type="KEGG" id="tpf:TPHA_0P01110"/>
<reference evidence="1 2" key="1">
    <citation type="journal article" date="2011" name="Proc. Natl. Acad. Sci. U.S.A.">
        <title>Evolutionary erosion of yeast sex chromosomes by mating-type switching accidents.</title>
        <authorList>
            <person name="Gordon J.L."/>
            <person name="Armisen D."/>
            <person name="Proux-Wera E."/>
            <person name="Oheigeartaigh S.S."/>
            <person name="Byrne K.P."/>
            <person name="Wolfe K.H."/>
        </authorList>
    </citation>
    <scope>NUCLEOTIDE SEQUENCE [LARGE SCALE GENOMIC DNA]</scope>
    <source>
        <strain evidence="2">ATCC 24235 / CBS 4417 / NBRC 1672 / NRRL Y-8282 / UCD 70-5</strain>
    </source>
</reference>
<proteinExistence type="predicted"/>
<dbReference type="GeneID" id="11530908"/>